<feature type="chain" id="PRO_5039154306" evidence="1">
    <location>
        <begin position="26"/>
        <end position="304"/>
    </location>
</feature>
<dbReference type="Proteomes" id="UP000787625">
    <property type="component" value="Unassembled WGS sequence"/>
</dbReference>
<dbReference type="InterPro" id="IPR017946">
    <property type="entry name" value="PLC-like_Pdiesterase_TIM-brl"/>
</dbReference>
<dbReference type="AlphaFoldDB" id="A0A9D2ZTW7"/>
<dbReference type="SUPFAM" id="SSF51695">
    <property type="entry name" value="PLC-like phosphodiesterases"/>
    <property type="match status" value="1"/>
</dbReference>
<feature type="domain" description="GP-PDE" evidence="2">
    <location>
        <begin position="30"/>
        <end position="300"/>
    </location>
</feature>
<dbReference type="PANTHER" id="PTHR46211">
    <property type="entry name" value="GLYCEROPHOSPHORYL DIESTER PHOSPHODIESTERASE"/>
    <property type="match status" value="1"/>
</dbReference>
<protein>
    <submittedName>
        <fullName evidence="3">Glycerophosphodiester phosphodiesterase</fullName>
    </submittedName>
</protein>
<dbReference type="EMBL" id="DWUP01000037">
    <property type="protein sequence ID" value="HJD52477.1"/>
    <property type="molecule type" value="Genomic_DNA"/>
</dbReference>
<feature type="signal peptide" evidence="1">
    <location>
        <begin position="1"/>
        <end position="25"/>
    </location>
</feature>
<evidence type="ECO:0000313" key="3">
    <source>
        <dbReference type="EMBL" id="HJD52477.1"/>
    </source>
</evidence>
<dbReference type="InterPro" id="IPR030395">
    <property type="entry name" value="GP_PDE_dom"/>
</dbReference>
<dbReference type="GO" id="GO:0006629">
    <property type="term" value="P:lipid metabolic process"/>
    <property type="evidence" value="ECO:0007669"/>
    <property type="project" value="InterPro"/>
</dbReference>
<dbReference type="GO" id="GO:0008081">
    <property type="term" value="F:phosphoric diester hydrolase activity"/>
    <property type="evidence" value="ECO:0007669"/>
    <property type="project" value="InterPro"/>
</dbReference>
<proteinExistence type="predicted"/>
<sequence>MKIRPFSISASVLAAILTVSCSYLPADNGPAIQAHRGGAAVSPENTIEAMIDAVRHGIDVIELDLHVTRDSQVVVSHDACLRPLTTLTPDGDTVPVTGGDGYRIYAMDYDSLSRFDVGSLPDPRWPHRKNIKCSVPRLADLIDSVETFTRREGLHPVDYNIEIKSSPSKDGIYAPDYKTFADECMDVILSKELGYRVIIQSFDVRTLEYLRSKYPSLCLSYLVEDSTMSFEEQMDKLNFVPQYYSPESRMLNAETVAKAHEMGMQVLPWTVDDMQEALRMKAIGVDAVITNQPDSMSVWLKSGD</sequence>
<organism evidence="3 4">
    <name type="scientific">Candidatus Avibacteroides avistercoris</name>
    <dbReference type="NCBI Taxonomy" id="2840690"/>
    <lineage>
        <taxon>Bacteria</taxon>
        <taxon>Pseudomonadati</taxon>
        <taxon>Bacteroidota</taxon>
        <taxon>Bacteroidia</taxon>
        <taxon>Bacteroidales</taxon>
        <taxon>Bacteroidaceae</taxon>
        <taxon>Bacteroidaceae incertae sedis</taxon>
        <taxon>Candidatus Avibacteroides</taxon>
    </lineage>
</organism>
<reference evidence="3" key="1">
    <citation type="journal article" date="2021" name="PeerJ">
        <title>Extensive microbial diversity within the chicken gut microbiome revealed by metagenomics and culture.</title>
        <authorList>
            <person name="Gilroy R."/>
            <person name="Ravi A."/>
            <person name="Getino M."/>
            <person name="Pursley I."/>
            <person name="Horton D.L."/>
            <person name="Alikhan N.F."/>
            <person name="Baker D."/>
            <person name="Gharbi K."/>
            <person name="Hall N."/>
            <person name="Watson M."/>
            <person name="Adriaenssens E.M."/>
            <person name="Foster-Nyarko E."/>
            <person name="Jarju S."/>
            <person name="Secka A."/>
            <person name="Antonio M."/>
            <person name="Oren A."/>
            <person name="Chaudhuri R.R."/>
            <person name="La Ragione R."/>
            <person name="Hildebrand F."/>
            <person name="Pallen M.J."/>
        </authorList>
    </citation>
    <scope>NUCLEOTIDE SEQUENCE</scope>
    <source>
        <strain evidence="3">MalCec1-1739</strain>
    </source>
</reference>
<evidence type="ECO:0000259" key="2">
    <source>
        <dbReference type="PROSITE" id="PS51704"/>
    </source>
</evidence>
<reference evidence="3" key="2">
    <citation type="submission" date="2021-04" db="EMBL/GenBank/DDBJ databases">
        <authorList>
            <person name="Gilroy R."/>
        </authorList>
    </citation>
    <scope>NUCLEOTIDE SEQUENCE</scope>
    <source>
        <strain evidence="3">MalCec1-1739</strain>
    </source>
</reference>
<dbReference type="Pfam" id="PF03009">
    <property type="entry name" value="GDPD"/>
    <property type="match status" value="1"/>
</dbReference>
<dbReference type="PANTHER" id="PTHR46211:SF14">
    <property type="entry name" value="GLYCEROPHOSPHODIESTER PHOSPHODIESTERASE"/>
    <property type="match status" value="1"/>
</dbReference>
<gene>
    <name evidence="3" type="ORF">IAA93_01940</name>
</gene>
<dbReference type="Gene3D" id="3.20.20.190">
    <property type="entry name" value="Phosphatidylinositol (PI) phosphodiesterase"/>
    <property type="match status" value="1"/>
</dbReference>
<dbReference type="PROSITE" id="PS51704">
    <property type="entry name" value="GP_PDE"/>
    <property type="match status" value="1"/>
</dbReference>
<dbReference type="PROSITE" id="PS51257">
    <property type="entry name" value="PROKAR_LIPOPROTEIN"/>
    <property type="match status" value="1"/>
</dbReference>
<comment type="caution">
    <text evidence="3">The sequence shown here is derived from an EMBL/GenBank/DDBJ whole genome shotgun (WGS) entry which is preliminary data.</text>
</comment>
<accession>A0A9D2ZTW7</accession>
<name>A0A9D2ZTW7_9BACT</name>
<keyword evidence="1" id="KW-0732">Signal</keyword>
<evidence type="ECO:0000313" key="4">
    <source>
        <dbReference type="Proteomes" id="UP000787625"/>
    </source>
</evidence>
<evidence type="ECO:0000256" key="1">
    <source>
        <dbReference type="SAM" id="SignalP"/>
    </source>
</evidence>